<name>A0ABP7PL88_9GAMM</name>
<dbReference type="InterPro" id="IPR011978">
    <property type="entry name" value="YgfB-like"/>
</dbReference>
<reference evidence="4" key="1">
    <citation type="journal article" date="2019" name="Int. J. Syst. Evol. Microbiol.">
        <title>The Global Catalogue of Microorganisms (GCM) 10K type strain sequencing project: providing services to taxonomists for standard genome sequencing and annotation.</title>
        <authorList>
            <consortium name="The Broad Institute Genomics Platform"/>
            <consortium name="The Broad Institute Genome Sequencing Center for Infectious Disease"/>
            <person name="Wu L."/>
            <person name="Ma J."/>
        </authorList>
    </citation>
    <scope>NUCLEOTIDE SEQUENCE [LARGE SCALE GENOMIC DNA]</scope>
    <source>
        <strain evidence="4">JCM 17555</strain>
    </source>
</reference>
<proteinExistence type="inferred from homology"/>
<sequence length="233" mass="25201">MATPQKALAQILQQLNSPVSAAYIHGLWSGRVVAGDSASIAPSELDPSERESFSSLDPGRLAETPWWLHTDAVLDSDEAVDGPYIKALALIFGYAEEALASDAMDFSLWLDTCTDDIAVKLDELAEWSQGFLEGFSALLGDQIMDISDDAQELIEDLIAIGELDPDSAAEEVNEGAEFDFLQIEEFVKTAVLHFWHDFRITKNSKSAAPGQDGKNGKSADDSDNDPLAGVTVH</sequence>
<dbReference type="SUPFAM" id="SSF101327">
    <property type="entry name" value="YgfB-like"/>
    <property type="match status" value="1"/>
</dbReference>
<protein>
    <submittedName>
        <fullName evidence="3">Uncharacterized protein</fullName>
    </submittedName>
</protein>
<comment type="caution">
    <text evidence="3">The sequence shown here is derived from an EMBL/GenBank/DDBJ whole genome shotgun (WGS) entry which is preliminary data.</text>
</comment>
<dbReference type="PANTHER" id="PTHR37528">
    <property type="entry name" value="UPF0149 PROTEIN YGFB"/>
    <property type="match status" value="1"/>
</dbReference>
<evidence type="ECO:0000313" key="3">
    <source>
        <dbReference type="EMBL" id="GAA3967134.1"/>
    </source>
</evidence>
<dbReference type="EMBL" id="BAABBO010000011">
    <property type="protein sequence ID" value="GAA3967134.1"/>
    <property type="molecule type" value="Genomic_DNA"/>
</dbReference>
<comment type="similarity">
    <text evidence="1">Belongs to the UPF0149 family.</text>
</comment>
<keyword evidence="4" id="KW-1185">Reference proteome</keyword>
<dbReference type="InterPro" id="IPR036255">
    <property type="entry name" value="YgfB-like_sf"/>
</dbReference>
<gene>
    <name evidence="3" type="ORF">GCM10022278_26170</name>
</gene>
<feature type="region of interest" description="Disordered" evidence="2">
    <location>
        <begin position="204"/>
        <end position="233"/>
    </location>
</feature>
<dbReference type="Gene3D" id="1.20.120.740">
    <property type="entry name" value="YgfB uncharacterised protein family UPF0149, PF03695"/>
    <property type="match status" value="1"/>
</dbReference>
<dbReference type="PANTHER" id="PTHR37528:SF1">
    <property type="entry name" value="UPF0149 PROTEIN YGFB"/>
    <property type="match status" value="1"/>
</dbReference>
<evidence type="ECO:0000256" key="1">
    <source>
        <dbReference type="ARBA" id="ARBA00038308"/>
    </source>
</evidence>
<organism evidence="3 4">
    <name type="scientific">Allohahella marinimesophila</name>
    <dbReference type="NCBI Taxonomy" id="1054972"/>
    <lineage>
        <taxon>Bacteria</taxon>
        <taxon>Pseudomonadati</taxon>
        <taxon>Pseudomonadota</taxon>
        <taxon>Gammaproteobacteria</taxon>
        <taxon>Oceanospirillales</taxon>
        <taxon>Hahellaceae</taxon>
        <taxon>Allohahella</taxon>
    </lineage>
</organism>
<evidence type="ECO:0000313" key="4">
    <source>
        <dbReference type="Proteomes" id="UP001501337"/>
    </source>
</evidence>
<dbReference type="Proteomes" id="UP001501337">
    <property type="component" value="Unassembled WGS sequence"/>
</dbReference>
<accession>A0ABP7PL88</accession>
<evidence type="ECO:0000256" key="2">
    <source>
        <dbReference type="SAM" id="MobiDB-lite"/>
    </source>
</evidence>
<dbReference type="RefSeq" id="WP_344807058.1">
    <property type="nucleotide sequence ID" value="NZ_BAABBO010000011.1"/>
</dbReference>
<dbReference type="Pfam" id="PF03695">
    <property type="entry name" value="UPF0149"/>
    <property type="match status" value="1"/>
</dbReference>